<organism evidence="1">
    <name type="scientific">marine sediment metagenome</name>
    <dbReference type="NCBI Taxonomy" id="412755"/>
    <lineage>
        <taxon>unclassified sequences</taxon>
        <taxon>metagenomes</taxon>
        <taxon>ecological metagenomes</taxon>
    </lineage>
</organism>
<feature type="non-terminal residue" evidence="1">
    <location>
        <position position="226"/>
    </location>
</feature>
<evidence type="ECO:0000313" key="1">
    <source>
        <dbReference type="EMBL" id="GAG86254.1"/>
    </source>
</evidence>
<comment type="caution">
    <text evidence="1">The sequence shown here is derived from an EMBL/GenBank/DDBJ whole genome shotgun (WGS) entry which is preliminary data.</text>
</comment>
<sequence>MRKIELYQVGQTTITEYFTPYAAGVYWRKMSLSLADRALSPIETILGGTWGDLSVEPVSITGASFEDIQLSEVDSIADIYLQDGSFYFDETNQDFYIAIFDYKNFAINDVVSLGQTLGFISQAQLEEINGVNYPLSTTIGSVNYEPRLNDVSVSEQISDQKNGIFVFGNLDVSIKNNDGEYDSLADSITGNKAVLLVANSINTNNIAAKFKLIAGTVAGTGTATIA</sequence>
<dbReference type="AlphaFoldDB" id="X1ATM5"/>
<name>X1ATM5_9ZZZZ</name>
<gene>
    <name evidence="1" type="ORF">S01H4_22284</name>
</gene>
<protein>
    <submittedName>
        <fullName evidence="1">Uncharacterized protein</fullName>
    </submittedName>
</protein>
<proteinExistence type="predicted"/>
<reference evidence="1" key="1">
    <citation type="journal article" date="2014" name="Front. Microbiol.">
        <title>High frequency of phylogenetically diverse reductive dehalogenase-homologous genes in deep subseafloor sedimentary metagenomes.</title>
        <authorList>
            <person name="Kawai M."/>
            <person name="Futagami T."/>
            <person name="Toyoda A."/>
            <person name="Takaki Y."/>
            <person name="Nishi S."/>
            <person name="Hori S."/>
            <person name="Arai W."/>
            <person name="Tsubouchi T."/>
            <person name="Morono Y."/>
            <person name="Uchiyama I."/>
            <person name="Ito T."/>
            <person name="Fujiyama A."/>
            <person name="Inagaki F."/>
            <person name="Takami H."/>
        </authorList>
    </citation>
    <scope>NUCLEOTIDE SEQUENCE</scope>
    <source>
        <strain evidence="1">Expedition CK06-06</strain>
    </source>
</reference>
<dbReference type="EMBL" id="BART01010187">
    <property type="protein sequence ID" value="GAG86254.1"/>
    <property type="molecule type" value="Genomic_DNA"/>
</dbReference>
<accession>X1ATM5</accession>